<proteinExistence type="predicted"/>
<dbReference type="EMBL" id="BSXT01004757">
    <property type="protein sequence ID" value="GMF58851.1"/>
    <property type="molecule type" value="Genomic_DNA"/>
</dbReference>
<keyword evidence="3" id="KW-1185">Reference proteome</keyword>
<reference evidence="2" key="1">
    <citation type="submission" date="2023-04" db="EMBL/GenBank/DDBJ databases">
        <title>Phytophthora fragariaefolia NBRC 109709.</title>
        <authorList>
            <person name="Ichikawa N."/>
            <person name="Sato H."/>
            <person name="Tonouchi N."/>
        </authorList>
    </citation>
    <scope>NUCLEOTIDE SEQUENCE</scope>
    <source>
        <strain evidence="2">NBRC 109709</strain>
    </source>
</reference>
<gene>
    <name evidence="2" type="ORF">Pfra01_002537600</name>
</gene>
<evidence type="ECO:0000313" key="3">
    <source>
        <dbReference type="Proteomes" id="UP001165121"/>
    </source>
</evidence>
<organism evidence="2 3">
    <name type="scientific">Phytophthora fragariaefolia</name>
    <dbReference type="NCBI Taxonomy" id="1490495"/>
    <lineage>
        <taxon>Eukaryota</taxon>
        <taxon>Sar</taxon>
        <taxon>Stramenopiles</taxon>
        <taxon>Oomycota</taxon>
        <taxon>Peronosporomycetes</taxon>
        <taxon>Peronosporales</taxon>
        <taxon>Peronosporaceae</taxon>
        <taxon>Phytophthora</taxon>
    </lineage>
</organism>
<accession>A0A9W6YC01</accession>
<evidence type="ECO:0000313" key="2">
    <source>
        <dbReference type="EMBL" id="GMF58851.1"/>
    </source>
</evidence>
<feature type="compositionally biased region" description="Polar residues" evidence="1">
    <location>
        <begin position="1"/>
        <end position="14"/>
    </location>
</feature>
<sequence length="180" mass="19280">MTATYTGPSNQAAAISSPAPRKRGRPKGSKNKPKPGQLAAKQSRSTEQVSATQNRSTTLRHSLDEVLKEEAASAEVLQFVQGANTELPIYTAESTVLPPTPTTVAHSDNLTVLPNEGLPELAHLIATVTGVTRTVAIRKRNALTWADAGHRCTIVCKKAWPSLSLLIPGTNRLTHSKVRC</sequence>
<dbReference type="Proteomes" id="UP001165121">
    <property type="component" value="Unassembled WGS sequence"/>
</dbReference>
<evidence type="ECO:0000256" key="1">
    <source>
        <dbReference type="SAM" id="MobiDB-lite"/>
    </source>
</evidence>
<feature type="region of interest" description="Disordered" evidence="1">
    <location>
        <begin position="1"/>
        <end position="60"/>
    </location>
</feature>
<name>A0A9W6YC01_9STRA</name>
<dbReference type="AlphaFoldDB" id="A0A9W6YC01"/>
<feature type="compositionally biased region" description="Basic residues" evidence="1">
    <location>
        <begin position="20"/>
        <end position="33"/>
    </location>
</feature>
<protein>
    <submittedName>
        <fullName evidence="2">Unnamed protein product</fullName>
    </submittedName>
</protein>
<dbReference type="OrthoDB" id="126649at2759"/>
<comment type="caution">
    <text evidence="2">The sequence shown here is derived from an EMBL/GenBank/DDBJ whole genome shotgun (WGS) entry which is preliminary data.</text>
</comment>
<feature type="compositionally biased region" description="Polar residues" evidence="1">
    <location>
        <begin position="40"/>
        <end position="60"/>
    </location>
</feature>